<keyword evidence="9" id="KW-0819">tRNA processing</keyword>
<evidence type="ECO:0000256" key="3">
    <source>
        <dbReference type="ARBA" id="ARBA00022552"/>
    </source>
</evidence>
<keyword evidence="6 9" id="KW-0255">Endonuclease</keyword>
<evidence type="ECO:0000313" key="13">
    <source>
        <dbReference type="Proteomes" id="UP000604083"/>
    </source>
</evidence>
<comment type="catalytic activity">
    <reaction evidence="1 9">
        <text>Endonucleolytic cleavage to 5'-phosphomonoester.</text>
        <dbReference type="EC" id="3.1.26.3"/>
    </reaction>
</comment>
<proteinExistence type="inferred from homology"/>
<dbReference type="Pfam" id="PF00035">
    <property type="entry name" value="dsrm"/>
    <property type="match status" value="1"/>
</dbReference>
<reference evidence="12" key="1">
    <citation type="submission" date="2021-01" db="EMBL/GenBank/DDBJ databases">
        <title>Modified the classification status of verrucomicrobia.</title>
        <authorList>
            <person name="Feng X."/>
        </authorList>
    </citation>
    <scope>NUCLEOTIDE SEQUENCE</scope>
    <source>
        <strain evidence="12">KCTC 12986</strain>
    </source>
</reference>
<dbReference type="CDD" id="cd00593">
    <property type="entry name" value="RIBOc"/>
    <property type="match status" value="1"/>
</dbReference>
<sequence>MSIESNLSYHFRDRLLLTTALTHPSLTAESKEEITDNQRLEFLGDAVLQLTVTEELYRRFPEEGEGTLTKWRARLVSKPALAEFGNKLELGQALRMGKGEAASGGRERPSSLADCVEALLGAVYLDGGFEAARQVVLGLIEGAFETVTQSSASGNPKGDLQEILQAIAPANPVYEILSVTGPDHDRHFKAVVTWNDLTLGHGAGSSKKLAEAAAAADALKTQKWTTQP</sequence>
<feature type="binding site" evidence="9">
    <location>
        <position position="114"/>
    </location>
    <ligand>
        <name>Mg(2+)</name>
        <dbReference type="ChEBI" id="CHEBI:18420"/>
    </ligand>
</feature>
<comment type="cofactor">
    <cofactor evidence="9">
        <name>Mg(2+)</name>
        <dbReference type="ChEBI" id="CHEBI:18420"/>
    </cofactor>
</comment>
<dbReference type="PROSITE" id="PS50142">
    <property type="entry name" value="RNASE_3_2"/>
    <property type="match status" value="1"/>
</dbReference>
<dbReference type="Proteomes" id="UP000604083">
    <property type="component" value="Unassembled WGS sequence"/>
</dbReference>
<dbReference type="SMART" id="SM00535">
    <property type="entry name" value="RIBOc"/>
    <property type="match status" value="1"/>
</dbReference>
<dbReference type="Gene3D" id="1.10.1520.10">
    <property type="entry name" value="Ribonuclease III domain"/>
    <property type="match status" value="1"/>
</dbReference>
<keyword evidence="7 9" id="KW-0378">Hydrolase</keyword>
<protein>
    <recommendedName>
        <fullName evidence="9">Ribonuclease 3</fullName>
        <ecNumber evidence="9">3.1.26.3</ecNumber>
    </recommendedName>
    <alternativeName>
        <fullName evidence="9">Ribonuclease III</fullName>
        <shortName evidence="9">RNase III</shortName>
    </alternativeName>
</protein>
<feature type="domain" description="RNase III" evidence="11">
    <location>
        <begin position="1"/>
        <end position="128"/>
    </location>
</feature>
<dbReference type="GO" id="GO:0046872">
    <property type="term" value="F:metal ion binding"/>
    <property type="evidence" value="ECO:0007669"/>
    <property type="project" value="UniProtKB-KW"/>
</dbReference>
<feature type="active site" evidence="9">
    <location>
        <position position="45"/>
    </location>
</feature>
<dbReference type="FunFam" id="1.10.1520.10:FF:000001">
    <property type="entry name" value="Ribonuclease 3"/>
    <property type="match status" value="1"/>
</dbReference>
<evidence type="ECO:0000256" key="6">
    <source>
        <dbReference type="ARBA" id="ARBA00022759"/>
    </source>
</evidence>
<evidence type="ECO:0000256" key="2">
    <source>
        <dbReference type="ARBA" id="ARBA00010183"/>
    </source>
</evidence>
<dbReference type="PANTHER" id="PTHR11207">
    <property type="entry name" value="RIBONUCLEASE III"/>
    <property type="match status" value="1"/>
</dbReference>
<dbReference type="GO" id="GO:0005737">
    <property type="term" value="C:cytoplasm"/>
    <property type="evidence" value="ECO:0007669"/>
    <property type="project" value="UniProtKB-SubCell"/>
</dbReference>
<dbReference type="InterPro" id="IPR000999">
    <property type="entry name" value="RNase_III_dom"/>
</dbReference>
<evidence type="ECO:0000256" key="9">
    <source>
        <dbReference type="HAMAP-Rule" id="MF_00104"/>
    </source>
</evidence>
<dbReference type="PANTHER" id="PTHR11207:SF0">
    <property type="entry name" value="RIBONUCLEASE 3"/>
    <property type="match status" value="1"/>
</dbReference>
<accession>A0A934VL52</accession>
<keyword evidence="5 9" id="KW-0540">Nuclease</keyword>
<feature type="binding site" evidence="9">
    <location>
        <position position="41"/>
    </location>
    <ligand>
        <name>Mg(2+)</name>
        <dbReference type="ChEBI" id="CHEBI:18420"/>
    </ligand>
</feature>
<keyword evidence="9" id="KW-0460">Magnesium</keyword>
<gene>
    <name evidence="9 12" type="primary">rnc</name>
    <name evidence="12" type="ORF">JIN78_00490</name>
</gene>
<dbReference type="GO" id="GO:0006397">
    <property type="term" value="P:mRNA processing"/>
    <property type="evidence" value="ECO:0007669"/>
    <property type="project" value="UniProtKB-UniRule"/>
</dbReference>
<keyword evidence="13" id="KW-1185">Reference proteome</keyword>
<name>A0A934VL52_9BACT</name>
<evidence type="ECO:0000313" key="12">
    <source>
        <dbReference type="EMBL" id="MBK1832520.1"/>
    </source>
</evidence>
<evidence type="ECO:0000256" key="4">
    <source>
        <dbReference type="ARBA" id="ARBA00022664"/>
    </source>
</evidence>
<dbReference type="GO" id="GO:0006364">
    <property type="term" value="P:rRNA processing"/>
    <property type="evidence" value="ECO:0007669"/>
    <property type="project" value="UniProtKB-UniRule"/>
</dbReference>
<dbReference type="SMART" id="SM00358">
    <property type="entry name" value="DSRM"/>
    <property type="match status" value="1"/>
</dbReference>
<feature type="domain" description="DRBM" evidence="10">
    <location>
        <begin position="155"/>
        <end position="224"/>
    </location>
</feature>
<comment type="function">
    <text evidence="9">Digests double-stranded RNA. Involved in the processing of primary rRNA transcript to yield the immediate precursors to the large and small rRNAs (23S and 16S). Processes some mRNAs, and tRNAs when they are encoded in the rRNA operon. Processes pre-crRNA and tracrRNA of type II CRISPR loci if present in the organism.</text>
</comment>
<keyword evidence="9" id="KW-0699">rRNA-binding</keyword>
<dbReference type="NCBIfam" id="TIGR02191">
    <property type="entry name" value="RNaseIII"/>
    <property type="match status" value="1"/>
</dbReference>
<dbReference type="Pfam" id="PF14622">
    <property type="entry name" value="Ribonucleas_3_3"/>
    <property type="match status" value="1"/>
</dbReference>
<dbReference type="GO" id="GO:0019843">
    <property type="term" value="F:rRNA binding"/>
    <property type="evidence" value="ECO:0007669"/>
    <property type="project" value="UniProtKB-KW"/>
</dbReference>
<dbReference type="Gene3D" id="3.30.160.20">
    <property type="match status" value="1"/>
</dbReference>
<comment type="caution">
    <text evidence="12">The sequence shown here is derived from an EMBL/GenBank/DDBJ whole genome shotgun (WGS) entry which is preliminary data.</text>
</comment>
<dbReference type="InterPro" id="IPR011907">
    <property type="entry name" value="RNase_III"/>
</dbReference>
<dbReference type="AlphaFoldDB" id="A0A934VL52"/>
<organism evidence="12 13">
    <name type="scientific">Roseibacillus ishigakijimensis</name>
    <dbReference type="NCBI Taxonomy" id="454146"/>
    <lineage>
        <taxon>Bacteria</taxon>
        <taxon>Pseudomonadati</taxon>
        <taxon>Verrucomicrobiota</taxon>
        <taxon>Verrucomicrobiia</taxon>
        <taxon>Verrucomicrobiales</taxon>
        <taxon>Verrucomicrobiaceae</taxon>
        <taxon>Roseibacillus</taxon>
    </lineage>
</organism>
<keyword evidence="8 9" id="KW-0694">RNA-binding</keyword>
<evidence type="ECO:0000256" key="5">
    <source>
        <dbReference type="ARBA" id="ARBA00022722"/>
    </source>
</evidence>
<dbReference type="PROSITE" id="PS00517">
    <property type="entry name" value="RNASE_3_1"/>
    <property type="match status" value="1"/>
</dbReference>
<dbReference type="SUPFAM" id="SSF54768">
    <property type="entry name" value="dsRNA-binding domain-like"/>
    <property type="match status" value="1"/>
</dbReference>
<dbReference type="PROSITE" id="PS50137">
    <property type="entry name" value="DS_RBD"/>
    <property type="match status" value="1"/>
</dbReference>
<dbReference type="GO" id="GO:0003725">
    <property type="term" value="F:double-stranded RNA binding"/>
    <property type="evidence" value="ECO:0007669"/>
    <property type="project" value="TreeGrafter"/>
</dbReference>
<dbReference type="GO" id="GO:0008033">
    <property type="term" value="P:tRNA processing"/>
    <property type="evidence" value="ECO:0007669"/>
    <property type="project" value="UniProtKB-KW"/>
</dbReference>
<feature type="binding site" evidence="9">
    <location>
        <position position="117"/>
    </location>
    <ligand>
        <name>Mg(2+)</name>
        <dbReference type="ChEBI" id="CHEBI:18420"/>
    </ligand>
</feature>
<evidence type="ECO:0000259" key="11">
    <source>
        <dbReference type="PROSITE" id="PS50142"/>
    </source>
</evidence>
<evidence type="ECO:0000256" key="1">
    <source>
        <dbReference type="ARBA" id="ARBA00000109"/>
    </source>
</evidence>
<dbReference type="GO" id="GO:0004525">
    <property type="term" value="F:ribonuclease III activity"/>
    <property type="evidence" value="ECO:0007669"/>
    <property type="project" value="UniProtKB-UniRule"/>
</dbReference>
<comment type="similarity">
    <text evidence="2">Belongs to the ribonuclease III family.</text>
</comment>
<comment type="subcellular location">
    <subcellularLocation>
        <location evidence="9">Cytoplasm</location>
    </subcellularLocation>
</comment>
<evidence type="ECO:0000256" key="7">
    <source>
        <dbReference type="ARBA" id="ARBA00022801"/>
    </source>
</evidence>
<evidence type="ECO:0000259" key="10">
    <source>
        <dbReference type="PROSITE" id="PS50137"/>
    </source>
</evidence>
<keyword evidence="4 9" id="KW-0507">mRNA processing</keyword>
<dbReference type="GO" id="GO:0010468">
    <property type="term" value="P:regulation of gene expression"/>
    <property type="evidence" value="ECO:0007669"/>
    <property type="project" value="TreeGrafter"/>
</dbReference>
<dbReference type="HAMAP" id="MF_00104">
    <property type="entry name" value="RNase_III"/>
    <property type="match status" value="1"/>
</dbReference>
<evidence type="ECO:0000256" key="8">
    <source>
        <dbReference type="ARBA" id="ARBA00022884"/>
    </source>
</evidence>
<keyword evidence="9" id="KW-0479">Metal-binding</keyword>
<keyword evidence="9" id="KW-0963">Cytoplasm</keyword>
<dbReference type="RefSeq" id="WP_200389954.1">
    <property type="nucleotide sequence ID" value="NZ_JAENIO010000001.1"/>
</dbReference>
<comment type="subunit">
    <text evidence="9">Homodimer.</text>
</comment>
<feature type="active site" evidence="9">
    <location>
        <position position="117"/>
    </location>
</feature>
<keyword evidence="3 9" id="KW-0698">rRNA processing</keyword>
<dbReference type="EMBL" id="JAENIO010000001">
    <property type="protein sequence ID" value="MBK1832520.1"/>
    <property type="molecule type" value="Genomic_DNA"/>
</dbReference>
<dbReference type="InterPro" id="IPR036389">
    <property type="entry name" value="RNase_III_sf"/>
</dbReference>
<dbReference type="CDD" id="cd10845">
    <property type="entry name" value="DSRM_RNAse_III_family"/>
    <property type="match status" value="1"/>
</dbReference>
<dbReference type="InterPro" id="IPR014720">
    <property type="entry name" value="dsRBD_dom"/>
</dbReference>
<dbReference type="SUPFAM" id="SSF69065">
    <property type="entry name" value="RNase III domain-like"/>
    <property type="match status" value="1"/>
</dbReference>
<dbReference type="EC" id="3.1.26.3" evidence="9"/>